<keyword evidence="2" id="KW-1185">Reference proteome</keyword>
<reference evidence="1" key="1">
    <citation type="submission" date="2023-04" db="EMBL/GenBank/DDBJ databases">
        <title>Draft Genome sequencing of Naganishia species isolated from polar environments using Oxford Nanopore Technology.</title>
        <authorList>
            <person name="Leo P."/>
            <person name="Venkateswaran K."/>
        </authorList>
    </citation>
    <scope>NUCLEOTIDE SEQUENCE</scope>
    <source>
        <strain evidence="1">MNA-CCFEE 5261</strain>
    </source>
</reference>
<name>A0ACC2VJT1_9TREE</name>
<protein>
    <submittedName>
        <fullName evidence="1">Uncharacterized protein</fullName>
    </submittedName>
</protein>
<evidence type="ECO:0000313" key="1">
    <source>
        <dbReference type="EMBL" id="KAJ9098807.1"/>
    </source>
</evidence>
<evidence type="ECO:0000313" key="2">
    <source>
        <dbReference type="Proteomes" id="UP001241377"/>
    </source>
</evidence>
<sequence>MSEYWVSKKQYWCQYCKIFIRDDAPSRRQHETGLRHQGNKERFLRDIYKSGERAVREKAEEKKMMAQIEKQAALTHESAANTSASISAAPTTGSASPTSKDFATKGKLTAGKPAQPQDKYANYSTAASLGYVDADALLAERAKQEREERAKVGQAGAWETVAVIVPQDPAQQNAEEEDSRYAFNATGEDSKHQLSGFLRGSLDEDPSEEARNFRFETDRQPGDASDRPRRIKPDVYDDGGWDPDSILQLGKKTKPEDALPRDTMADIKIKVKKETDGTTSRGENIEDQPGELVRKADSGEVSRVKEEDDPSTENKPSGGGMFKKRKAPGAATRSPNNLFDDAGKPEMSPHQHPEAAVGEETRDRAAIQDSQRPVEEQRHTQSERPPAITEAATASPSPEQHSLGVGISAEREEVDKEHDEQQAEGSPDKQDQENQDTELVQEELVSDLQEGKKRVKVYELRGQAWEDRGTGFVEGIYDETSDEALLVVTREESHDDANRPERGEVTGPGDNENEPAEPGGFFREGEDPFLLRTKVGKADPYSRQQDEQVPMSPSSSSPMPASPQLGPEPMSIVHTEKEGRAWGQLTLSNLREQETNLKLSSRSIAGREKTVEFVITTDYVRQMIQVFNMAEDMESLEDLHSLCTMMSTILSLNDNGLYEYLLQDDVFLGMAGIMEYDPEYPTYKATYREFLSEGSRFKEVVPIEDETIRAKIHQTYRLYYLKDVILARVLDDPMFNILNSLLFFNQIDIITHIGTNDSFLHELFDAFKNHKTKNAASVDKKGTTTSEGLEEDEIKRRKDIVALLHQLMLMGKQVQMQHRQQLYRTLIERGLLFVCEWALQQQDPAVLNQIAEMLGIVIDHDVNAVRSHALREHAEKRRTIVEDMSSLMLSSNDIGMKSQMADAIRTLVDIGGEGSEVPAILRTQRDQATGDAFLGYFYEACIIDMYRPLFELPDFQAYKKQPVTLAAPDTMLMQFLSELLAFFVTQHGHRAQFFILSNPVSVKIATLLYMKQKPSRHASLRYFKACLKAGTHFIHRHLIKYELMLPMLELLESESPRDNMLSSACLDILEVIRRDNIKAMINYIFEKYKPRLQALAEKPLLKTYILALATRWEQNNEPMPIEQPPQSDEKYDMLHLCIIFTSADFAIMVCSGSFNKTMDTTEDDYFNGDSDDDEIGPMPPTVAVPLSPAGSQKRKRFGEADQADTTPPTKVTKLDSKSRPFSGGVLGLDYDDGSDSDSSEASPKTPGLDKGLRPSAPIRNESTNALAPSAMEDKDLSGPNPSPSPESKIRLKLNASPGPVAQDLDDVASRIAKKRKQETEQDDDGLASLLNSNKFTAGKPSRGEHQKPTPNKEKTASGVAGLGLAMKDAGKKLKINLGFGKKSGGDGDKKKSEEDSPSASKKLN</sequence>
<dbReference type="EMBL" id="JASBWR010000074">
    <property type="protein sequence ID" value="KAJ9098807.1"/>
    <property type="molecule type" value="Genomic_DNA"/>
</dbReference>
<organism evidence="1 2">
    <name type="scientific">Naganishia cerealis</name>
    <dbReference type="NCBI Taxonomy" id="610337"/>
    <lineage>
        <taxon>Eukaryota</taxon>
        <taxon>Fungi</taxon>
        <taxon>Dikarya</taxon>
        <taxon>Basidiomycota</taxon>
        <taxon>Agaricomycotina</taxon>
        <taxon>Tremellomycetes</taxon>
        <taxon>Filobasidiales</taxon>
        <taxon>Filobasidiaceae</taxon>
        <taxon>Naganishia</taxon>
    </lineage>
</organism>
<gene>
    <name evidence="1" type="ORF">QFC19_006284</name>
</gene>
<accession>A0ACC2VJT1</accession>
<dbReference type="Proteomes" id="UP001241377">
    <property type="component" value="Unassembled WGS sequence"/>
</dbReference>
<proteinExistence type="predicted"/>
<comment type="caution">
    <text evidence="1">The sequence shown here is derived from an EMBL/GenBank/DDBJ whole genome shotgun (WGS) entry which is preliminary data.</text>
</comment>